<evidence type="ECO:0000313" key="2">
    <source>
        <dbReference type="EMBL" id="KYN39514.1"/>
    </source>
</evidence>
<dbReference type="AlphaFoldDB" id="A0A195FHN3"/>
<sequence length="70" mass="7670">MQQARLANAVECKAEVGLRAIAMRMGVQLSNEALHLTNNSREMSEGGEERGYEEGVVSALSPPHSRVVFR</sequence>
<organism evidence="2 3">
    <name type="scientific">Trachymyrmex septentrionalis</name>
    <dbReference type="NCBI Taxonomy" id="34720"/>
    <lineage>
        <taxon>Eukaryota</taxon>
        <taxon>Metazoa</taxon>
        <taxon>Ecdysozoa</taxon>
        <taxon>Arthropoda</taxon>
        <taxon>Hexapoda</taxon>
        <taxon>Insecta</taxon>
        <taxon>Pterygota</taxon>
        <taxon>Neoptera</taxon>
        <taxon>Endopterygota</taxon>
        <taxon>Hymenoptera</taxon>
        <taxon>Apocrita</taxon>
        <taxon>Aculeata</taxon>
        <taxon>Formicoidea</taxon>
        <taxon>Formicidae</taxon>
        <taxon>Myrmicinae</taxon>
        <taxon>Trachymyrmex</taxon>
    </lineage>
</organism>
<evidence type="ECO:0000313" key="3">
    <source>
        <dbReference type="Proteomes" id="UP000078541"/>
    </source>
</evidence>
<feature type="region of interest" description="Disordered" evidence="1">
    <location>
        <begin position="38"/>
        <end position="70"/>
    </location>
</feature>
<accession>A0A195FHN3</accession>
<feature type="compositionally biased region" description="Basic and acidic residues" evidence="1">
    <location>
        <begin position="42"/>
        <end position="53"/>
    </location>
</feature>
<proteinExistence type="predicted"/>
<keyword evidence="3" id="KW-1185">Reference proteome</keyword>
<protein>
    <submittedName>
        <fullName evidence="2">Uncharacterized protein</fullName>
    </submittedName>
</protein>
<gene>
    <name evidence="2" type="ORF">ALC56_06007</name>
</gene>
<evidence type="ECO:0000256" key="1">
    <source>
        <dbReference type="SAM" id="MobiDB-lite"/>
    </source>
</evidence>
<dbReference type="Proteomes" id="UP000078541">
    <property type="component" value="Unassembled WGS sequence"/>
</dbReference>
<dbReference type="EMBL" id="KQ981606">
    <property type="protein sequence ID" value="KYN39514.1"/>
    <property type="molecule type" value="Genomic_DNA"/>
</dbReference>
<reference evidence="2 3" key="1">
    <citation type="submission" date="2016-03" db="EMBL/GenBank/DDBJ databases">
        <title>Trachymyrmex septentrionalis WGS genome.</title>
        <authorList>
            <person name="Nygaard S."/>
            <person name="Hu H."/>
            <person name="Boomsma J."/>
            <person name="Zhang G."/>
        </authorList>
    </citation>
    <scope>NUCLEOTIDE SEQUENCE [LARGE SCALE GENOMIC DNA]</scope>
    <source>
        <strain evidence="2">Tsep2-gDNA-1</strain>
        <tissue evidence="2">Whole body</tissue>
    </source>
</reference>
<name>A0A195FHN3_9HYME</name>